<accession>A0A1J5NW42</accession>
<evidence type="ECO:0000313" key="1">
    <source>
        <dbReference type="EMBL" id="OIQ62934.1"/>
    </source>
</evidence>
<sequence length="178" mass="18976">MAFAAEMLGLEAQAVMPHQFAAAQHVLARHVEAAGPHMRRFSEHAAAAEQLGFVVLGACACGAHVAQEQQHGLVGIASVQRAVRAMMCAPAGQHVVTQAADSQPGMPDRDGHARSEQGAHTGAAFAEINLPRLKEDFQRLLVWQGDALGTKRGVHRGLRYTAGWMGCSGQSRPLRLSE</sequence>
<name>A0A1J5NW42_9ZZZZ</name>
<comment type="caution">
    <text evidence="1">The sequence shown here is derived from an EMBL/GenBank/DDBJ whole genome shotgun (WGS) entry which is preliminary data.</text>
</comment>
<gene>
    <name evidence="1" type="ORF">GALL_555320</name>
</gene>
<reference evidence="1" key="1">
    <citation type="submission" date="2016-10" db="EMBL/GenBank/DDBJ databases">
        <title>Sequence of Gallionella enrichment culture.</title>
        <authorList>
            <person name="Poehlein A."/>
            <person name="Muehling M."/>
            <person name="Daniel R."/>
        </authorList>
    </citation>
    <scope>NUCLEOTIDE SEQUENCE</scope>
</reference>
<proteinExistence type="predicted"/>
<dbReference type="EMBL" id="MLJW01009455">
    <property type="protein sequence ID" value="OIQ62934.1"/>
    <property type="molecule type" value="Genomic_DNA"/>
</dbReference>
<dbReference type="AlphaFoldDB" id="A0A1J5NW42"/>
<organism evidence="1">
    <name type="scientific">mine drainage metagenome</name>
    <dbReference type="NCBI Taxonomy" id="410659"/>
    <lineage>
        <taxon>unclassified sequences</taxon>
        <taxon>metagenomes</taxon>
        <taxon>ecological metagenomes</taxon>
    </lineage>
</organism>
<protein>
    <submittedName>
        <fullName evidence="1">Uncharacterized protein</fullName>
    </submittedName>
</protein>